<sequence length="149" mass="17309">MNLKHYSYLNSNDYHDYEFYSEGPKGRIRKLISFTKIPNQEPPVYNLAFGDSHPDTGELDDSVVSNNEDRDTVLATVANAIIDFSQHNGNHYIYAEGSTASRTRLYQISITNLWLHISMDFEVYGLKNNEWCEFIPNSINYETFLVRKK</sequence>
<gene>
    <name evidence="1" type="ORF">FSB76_21955</name>
</gene>
<dbReference type="RefSeq" id="WP_147057157.1">
    <property type="nucleotide sequence ID" value="NZ_CP042437.1"/>
</dbReference>
<accession>A0A5B8W3V5</accession>
<evidence type="ECO:0000313" key="1">
    <source>
        <dbReference type="EMBL" id="QEC78481.1"/>
    </source>
</evidence>
<evidence type="ECO:0000313" key="2">
    <source>
        <dbReference type="Proteomes" id="UP000321362"/>
    </source>
</evidence>
<dbReference type="EMBL" id="CP042437">
    <property type="protein sequence ID" value="QEC78481.1"/>
    <property type="molecule type" value="Genomic_DNA"/>
</dbReference>
<reference evidence="1 2" key="1">
    <citation type="journal article" date="2013" name="J. Microbiol.">
        <title>Mucilaginibacter ginsenosidivorax sp. nov., with ginsenoside converting activity isolated from sediment.</title>
        <authorList>
            <person name="Kim J.K."/>
            <person name="Choi T.E."/>
            <person name="Liu Q.M."/>
            <person name="Park H.Y."/>
            <person name="Yi T.H."/>
            <person name="Yoon M.H."/>
            <person name="Kim S.C."/>
            <person name="Im W.T."/>
        </authorList>
    </citation>
    <scope>NUCLEOTIDE SEQUENCE [LARGE SCALE GENOMIC DNA]</scope>
    <source>
        <strain evidence="1 2">KHI28</strain>
    </source>
</reference>
<keyword evidence="2" id="KW-1185">Reference proteome</keyword>
<dbReference type="OrthoDB" id="1343312at2"/>
<dbReference type="InterPro" id="IPR053865">
    <property type="entry name" value="DUF6934"/>
</dbReference>
<dbReference type="AlphaFoldDB" id="A0A5B8W3V5"/>
<dbReference type="Proteomes" id="UP000321362">
    <property type="component" value="Chromosome"/>
</dbReference>
<dbReference type="KEGG" id="mgk:FSB76_21955"/>
<dbReference type="Pfam" id="PF22028">
    <property type="entry name" value="DUF6934"/>
    <property type="match status" value="1"/>
</dbReference>
<proteinExistence type="predicted"/>
<name>A0A5B8W3V5_9SPHI</name>
<organism evidence="1 2">
    <name type="scientific">Mucilaginibacter ginsenosidivorax</name>
    <dbReference type="NCBI Taxonomy" id="862126"/>
    <lineage>
        <taxon>Bacteria</taxon>
        <taxon>Pseudomonadati</taxon>
        <taxon>Bacteroidota</taxon>
        <taxon>Sphingobacteriia</taxon>
        <taxon>Sphingobacteriales</taxon>
        <taxon>Sphingobacteriaceae</taxon>
        <taxon>Mucilaginibacter</taxon>
    </lineage>
</organism>
<protein>
    <submittedName>
        <fullName evidence="1">Uncharacterized protein</fullName>
    </submittedName>
</protein>